<comment type="caution">
    <text evidence="3">The sequence shown here is derived from an EMBL/GenBank/DDBJ whole genome shotgun (WGS) entry which is preliminary data.</text>
</comment>
<dbReference type="Pfam" id="PF02470">
    <property type="entry name" value="MlaD"/>
    <property type="match status" value="1"/>
</dbReference>
<feature type="domain" description="Mce/MlaD" evidence="2">
    <location>
        <begin position="40"/>
        <end position="114"/>
    </location>
</feature>
<dbReference type="PANTHER" id="PTHR33371">
    <property type="entry name" value="INTERMEMBRANE PHOSPHOLIPID TRANSPORT SYSTEM BINDING PROTEIN MLAD-RELATED"/>
    <property type="match status" value="1"/>
</dbReference>
<dbReference type="InterPro" id="IPR003399">
    <property type="entry name" value="Mce/MlaD"/>
</dbReference>
<sequence>MKTQRSWVAVLLVAALALLTGCSLSPNRLPSVKAGVSSDYEVTLKFESVLNLPTGADVMMNGLQVGRVKELVESDDGVDVIVGLTSSRPVPADSSAIIRQNTPLGDTYLGFTPPAHPTAAGNLHDGSVIPRDRTTSPPTLEDTIAVLAYFVNGGSIQKIQDTMVTLNKVLPEVKDVRRLATTVSTDLQDLGGSLGEVDRMLNGLNGVAKSFPASRLQVERVFGDEGIDFFHTVAYSLVRHIATLLPSVGSVFTGGLWVAPLVTSLAEAAENAAPIWPAGDRVLASGNDFVSNTLKPFLKNPRVAITSVKASGSDRQMLSDSAAVLRILGVVR</sequence>
<evidence type="ECO:0000313" key="3">
    <source>
        <dbReference type="EMBL" id="MBB4137394.1"/>
    </source>
</evidence>
<dbReference type="RefSeq" id="WP_183372252.1">
    <property type="nucleotide sequence ID" value="NZ_BAABHL010000126.1"/>
</dbReference>
<protein>
    <submittedName>
        <fullName evidence="3">Virulence factor Mce-like protein</fullName>
    </submittedName>
</protein>
<dbReference type="GO" id="GO:0005576">
    <property type="term" value="C:extracellular region"/>
    <property type="evidence" value="ECO:0007669"/>
    <property type="project" value="TreeGrafter"/>
</dbReference>
<gene>
    <name evidence="3" type="ORF">BKA16_003946</name>
</gene>
<feature type="region of interest" description="Disordered" evidence="1">
    <location>
        <begin position="115"/>
        <end position="136"/>
    </location>
</feature>
<organism evidence="3 4">
    <name type="scientific">Gordonia humi</name>
    <dbReference type="NCBI Taxonomy" id="686429"/>
    <lineage>
        <taxon>Bacteria</taxon>
        <taxon>Bacillati</taxon>
        <taxon>Actinomycetota</taxon>
        <taxon>Actinomycetes</taxon>
        <taxon>Mycobacteriales</taxon>
        <taxon>Gordoniaceae</taxon>
        <taxon>Gordonia</taxon>
    </lineage>
</organism>
<evidence type="ECO:0000313" key="4">
    <source>
        <dbReference type="Proteomes" id="UP000551501"/>
    </source>
</evidence>
<dbReference type="EMBL" id="JACIFP010000001">
    <property type="protein sequence ID" value="MBB4137394.1"/>
    <property type="molecule type" value="Genomic_DNA"/>
</dbReference>
<dbReference type="InterPro" id="IPR052336">
    <property type="entry name" value="MlaD_Phospholipid_Transporter"/>
</dbReference>
<dbReference type="AlphaFoldDB" id="A0A840F412"/>
<evidence type="ECO:0000259" key="2">
    <source>
        <dbReference type="Pfam" id="PF02470"/>
    </source>
</evidence>
<dbReference type="Proteomes" id="UP000551501">
    <property type="component" value="Unassembled WGS sequence"/>
</dbReference>
<keyword evidence="4" id="KW-1185">Reference proteome</keyword>
<reference evidence="3 4" key="1">
    <citation type="submission" date="2020-08" db="EMBL/GenBank/DDBJ databases">
        <title>Sequencing the genomes of 1000 actinobacteria strains.</title>
        <authorList>
            <person name="Klenk H.-P."/>
        </authorList>
    </citation>
    <scope>NUCLEOTIDE SEQUENCE [LARGE SCALE GENOMIC DNA]</scope>
    <source>
        <strain evidence="3 4">DSM 45298</strain>
    </source>
</reference>
<dbReference type="PROSITE" id="PS51257">
    <property type="entry name" value="PROKAR_LIPOPROTEIN"/>
    <property type="match status" value="1"/>
</dbReference>
<dbReference type="PANTHER" id="PTHR33371:SF15">
    <property type="entry name" value="LIPOPROTEIN LPRN"/>
    <property type="match status" value="1"/>
</dbReference>
<name>A0A840F412_9ACTN</name>
<proteinExistence type="predicted"/>
<accession>A0A840F412</accession>
<evidence type="ECO:0000256" key="1">
    <source>
        <dbReference type="SAM" id="MobiDB-lite"/>
    </source>
</evidence>